<proteinExistence type="predicted"/>
<evidence type="ECO:0000313" key="3">
    <source>
        <dbReference type="Proteomes" id="UP000318103"/>
    </source>
</evidence>
<comment type="caution">
    <text evidence="2">The sequence shown here is derived from an EMBL/GenBank/DDBJ whole genome shotgun (WGS) entry which is preliminary data.</text>
</comment>
<name>A0A542UIS8_9ACTN</name>
<evidence type="ECO:0000256" key="1">
    <source>
        <dbReference type="SAM" id="MobiDB-lite"/>
    </source>
</evidence>
<dbReference type="RefSeq" id="WP_142218832.1">
    <property type="nucleotide sequence ID" value="NZ_JBPJFI010000001.1"/>
</dbReference>
<sequence length="177" mass="18834">MTSSDTPTAHDLARALADQIHPNCPPRDVIVSFRVRPQAAAEFGHRSRGGPVTSFAQSLHARLYGLPADPDPLPTALDELLQSTHTAQTGDQQAAVLAQLAEQLRNAAEILQWAQYHAHWQKLPADVFDWLKSAKTAAQQLADGLDQASPAFAGRPASPPALPPAPPAAPATAPARR</sequence>
<feature type="compositionally biased region" description="Low complexity" evidence="1">
    <location>
        <begin position="141"/>
        <end position="156"/>
    </location>
</feature>
<accession>A0A542UIS8</accession>
<dbReference type="AlphaFoldDB" id="A0A542UIS8"/>
<keyword evidence="3" id="KW-1185">Reference proteome</keyword>
<organism evidence="2 3">
    <name type="scientific">Streptomyces puniciscabiei</name>
    <dbReference type="NCBI Taxonomy" id="164348"/>
    <lineage>
        <taxon>Bacteria</taxon>
        <taxon>Bacillati</taxon>
        <taxon>Actinomycetota</taxon>
        <taxon>Actinomycetes</taxon>
        <taxon>Kitasatosporales</taxon>
        <taxon>Streptomycetaceae</taxon>
        <taxon>Streptomyces</taxon>
    </lineage>
</organism>
<dbReference type="Proteomes" id="UP000318103">
    <property type="component" value="Unassembled WGS sequence"/>
</dbReference>
<feature type="compositionally biased region" description="Pro residues" evidence="1">
    <location>
        <begin position="157"/>
        <end position="169"/>
    </location>
</feature>
<evidence type="ECO:0000313" key="2">
    <source>
        <dbReference type="EMBL" id="TQK98978.1"/>
    </source>
</evidence>
<gene>
    <name evidence="2" type="ORF">FB563_4028</name>
</gene>
<protein>
    <submittedName>
        <fullName evidence="2">Uncharacterized protein</fullName>
    </submittedName>
</protein>
<feature type="region of interest" description="Disordered" evidence="1">
    <location>
        <begin position="141"/>
        <end position="177"/>
    </location>
</feature>
<reference evidence="2 3" key="1">
    <citation type="submission" date="2019-06" db="EMBL/GenBank/DDBJ databases">
        <title>Sequencing the genomes of 1000 actinobacteria strains.</title>
        <authorList>
            <person name="Klenk H.-P."/>
        </authorList>
    </citation>
    <scope>NUCLEOTIDE SEQUENCE [LARGE SCALE GENOMIC DNA]</scope>
    <source>
        <strain evidence="2 3">DSM 41929</strain>
    </source>
</reference>
<dbReference type="EMBL" id="VFNX01000001">
    <property type="protein sequence ID" value="TQK98978.1"/>
    <property type="molecule type" value="Genomic_DNA"/>
</dbReference>
<dbReference type="OrthoDB" id="4331334at2"/>